<proteinExistence type="predicted"/>
<reference evidence="3" key="1">
    <citation type="journal article" date="2019" name="Int. J. Syst. Evol. Microbiol.">
        <title>The Global Catalogue of Microorganisms (GCM) 10K type strain sequencing project: providing services to taxonomists for standard genome sequencing and annotation.</title>
        <authorList>
            <consortium name="The Broad Institute Genomics Platform"/>
            <consortium name="The Broad Institute Genome Sequencing Center for Infectious Disease"/>
            <person name="Wu L."/>
            <person name="Ma J."/>
        </authorList>
    </citation>
    <scope>NUCLEOTIDE SEQUENCE [LARGE SCALE GENOMIC DNA]</scope>
    <source>
        <strain evidence="3">CGMCC 4.1437</strain>
    </source>
</reference>
<dbReference type="EMBL" id="JBHSOF010000072">
    <property type="protein sequence ID" value="MFC5667918.1"/>
    <property type="molecule type" value="Genomic_DNA"/>
</dbReference>
<evidence type="ECO:0000313" key="2">
    <source>
        <dbReference type="EMBL" id="MFC5667918.1"/>
    </source>
</evidence>
<dbReference type="Proteomes" id="UP001595975">
    <property type="component" value="Unassembled WGS sequence"/>
</dbReference>
<feature type="transmembrane region" description="Helical" evidence="1">
    <location>
        <begin position="110"/>
        <end position="134"/>
    </location>
</feature>
<feature type="transmembrane region" description="Helical" evidence="1">
    <location>
        <begin position="146"/>
        <end position="166"/>
    </location>
</feature>
<dbReference type="RefSeq" id="WP_380229578.1">
    <property type="nucleotide sequence ID" value="NZ_JBHSOF010000072.1"/>
</dbReference>
<comment type="caution">
    <text evidence="2">The sequence shown here is derived from an EMBL/GenBank/DDBJ whole genome shotgun (WGS) entry which is preliminary data.</text>
</comment>
<keyword evidence="1" id="KW-0472">Membrane</keyword>
<keyword evidence="3" id="KW-1185">Reference proteome</keyword>
<organism evidence="2 3">
    <name type="scientific">Kitasatospora misakiensis</name>
    <dbReference type="NCBI Taxonomy" id="67330"/>
    <lineage>
        <taxon>Bacteria</taxon>
        <taxon>Bacillati</taxon>
        <taxon>Actinomycetota</taxon>
        <taxon>Actinomycetes</taxon>
        <taxon>Kitasatosporales</taxon>
        <taxon>Streptomycetaceae</taxon>
        <taxon>Kitasatospora</taxon>
    </lineage>
</organism>
<accession>A0ABW0XBI5</accession>
<keyword evidence="1" id="KW-1133">Transmembrane helix</keyword>
<feature type="transmembrane region" description="Helical" evidence="1">
    <location>
        <begin position="21"/>
        <end position="46"/>
    </location>
</feature>
<name>A0ABW0XBI5_9ACTN</name>
<dbReference type="InterPro" id="IPR046862">
    <property type="entry name" value="Rhomboid_2"/>
</dbReference>
<keyword evidence="1" id="KW-0812">Transmembrane</keyword>
<gene>
    <name evidence="2" type="ORF">ACFP3U_33760</name>
</gene>
<dbReference type="Pfam" id="PF20401">
    <property type="entry name" value="Rhomboid_2"/>
    <property type="match status" value="1"/>
</dbReference>
<protein>
    <submittedName>
        <fullName evidence="2">Rhomboid-like protein</fullName>
    </submittedName>
</protein>
<sequence length="232" mass="26168">MAHTLERPPRARRLRGAPRALWSWVRSAPGTYLWLLVLAVTSFAVARMDPRTLDWFLAARSTNLDQLRSRPVHALVASALWTETSDWPLYAALFTVFHANAERWLGTLRWFAVAATAHVLATLVSEGVVAWGIVRGTLRRSMADTVDVGVSYALAGVVAVLTYRFAGRWRWLYGGGVVVFYLVPLLVSHTFTDLGHFSAVLIGLGFFRFARGRPRWDPGHALRRWWARRSRG</sequence>
<evidence type="ECO:0000256" key="1">
    <source>
        <dbReference type="SAM" id="Phobius"/>
    </source>
</evidence>
<evidence type="ECO:0000313" key="3">
    <source>
        <dbReference type="Proteomes" id="UP001595975"/>
    </source>
</evidence>
<feature type="transmembrane region" description="Helical" evidence="1">
    <location>
        <begin position="178"/>
        <end position="207"/>
    </location>
</feature>